<evidence type="ECO:0000259" key="2">
    <source>
        <dbReference type="Pfam" id="PF02770"/>
    </source>
</evidence>
<dbReference type="Pfam" id="PF02771">
    <property type="entry name" value="Acyl-CoA_dh_N"/>
    <property type="match status" value="1"/>
</dbReference>
<dbReference type="GO" id="GO:0033539">
    <property type="term" value="P:fatty acid beta-oxidation using acyl-CoA dehydrogenase"/>
    <property type="evidence" value="ECO:0007669"/>
    <property type="project" value="TreeGrafter"/>
</dbReference>
<dbReference type="PANTHER" id="PTHR48083:SF1">
    <property type="entry name" value="DEHYDROGENASE, PUTATIVE (AFU_ORTHOLOGUE AFUA_7G06510)-RELATED"/>
    <property type="match status" value="1"/>
</dbReference>
<dbReference type="InterPro" id="IPR046373">
    <property type="entry name" value="Acyl-CoA_Oxase/DH_mid-dom_sf"/>
</dbReference>
<accession>A0A4R4P3N2</accession>
<dbReference type="GO" id="GO:0005737">
    <property type="term" value="C:cytoplasm"/>
    <property type="evidence" value="ECO:0007669"/>
    <property type="project" value="TreeGrafter"/>
</dbReference>
<dbReference type="PANTHER" id="PTHR48083">
    <property type="entry name" value="MEDIUM-CHAIN SPECIFIC ACYL-COA DEHYDROGENASE, MITOCHONDRIAL-RELATED"/>
    <property type="match status" value="1"/>
</dbReference>
<dbReference type="Gene3D" id="2.40.110.10">
    <property type="entry name" value="Butyryl-CoA Dehydrogenase, subunit A, domain 2"/>
    <property type="match status" value="1"/>
</dbReference>
<comment type="caution">
    <text evidence="4">The sequence shown here is derived from an EMBL/GenBank/DDBJ whole genome shotgun (WGS) entry which is preliminary data.</text>
</comment>
<proteinExistence type="predicted"/>
<dbReference type="GO" id="GO:0003995">
    <property type="term" value="F:acyl-CoA dehydrogenase activity"/>
    <property type="evidence" value="ECO:0007669"/>
    <property type="project" value="InterPro"/>
</dbReference>
<organism evidence="4 5">
    <name type="scientific">Actinomadura bangladeshensis</name>
    <dbReference type="NCBI Taxonomy" id="453573"/>
    <lineage>
        <taxon>Bacteria</taxon>
        <taxon>Bacillati</taxon>
        <taxon>Actinomycetota</taxon>
        <taxon>Actinomycetes</taxon>
        <taxon>Streptosporangiales</taxon>
        <taxon>Thermomonosporaceae</taxon>
        <taxon>Actinomadura</taxon>
    </lineage>
</organism>
<reference evidence="4 5" key="1">
    <citation type="submission" date="2019-03" db="EMBL/GenBank/DDBJ databases">
        <title>Draft genome sequences of novel Actinobacteria.</title>
        <authorList>
            <person name="Sahin N."/>
            <person name="Ay H."/>
            <person name="Saygin H."/>
        </authorList>
    </citation>
    <scope>NUCLEOTIDE SEQUENCE [LARGE SCALE GENOMIC DNA]</scope>
    <source>
        <strain evidence="4 5">DSM 45347</strain>
    </source>
</reference>
<evidence type="ECO:0000313" key="5">
    <source>
        <dbReference type="Proteomes" id="UP000295431"/>
    </source>
</evidence>
<keyword evidence="5" id="KW-1185">Reference proteome</keyword>
<dbReference type="GO" id="GO:0050660">
    <property type="term" value="F:flavin adenine dinucleotide binding"/>
    <property type="evidence" value="ECO:0007669"/>
    <property type="project" value="InterPro"/>
</dbReference>
<dbReference type="InterPro" id="IPR050741">
    <property type="entry name" value="Acyl-CoA_dehydrogenase"/>
</dbReference>
<dbReference type="InterPro" id="IPR006089">
    <property type="entry name" value="Acyl-CoA_DH_CS"/>
</dbReference>
<dbReference type="Gene3D" id="1.10.540.10">
    <property type="entry name" value="Acyl-CoA dehydrogenase/oxidase, N-terminal domain"/>
    <property type="match status" value="1"/>
</dbReference>
<dbReference type="OrthoDB" id="3205875at2"/>
<evidence type="ECO:0000256" key="1">
    <source>
        <dbReference type="ARBA" id="ARBA00023002"/>
    </source>
</evidence>
<dbReference type="InterPro" id="IPR037069">
    <property type="entry name" value="AcylCoA_DH/ox_N_sf"/>
</dbReference>
<sequence length="248" mass="26664">MERGAIPVTGAMTEAEAMRETVRETVRAFVQEQCDEWKCLEWDRAGTYPREVFDRIAALGWYGIGIAEADGGSGGTAGDLLVVAEELGRGSTDLVACFSLTASGLRTLVTDGSPAQRAELVPKLMDGGVRLSIAVTEPEAGSDAAALLTTARRDGDHYVIKGQKTFCEAAGLPDTIVQLYARTDGAARKQDGISMILLDPALPGVTLRRLPTMGRNITGVYEVFLDDVRVPADRLVGTENHGWRQLVR</sequence>
<dbReference type="Pfam" id="PF02770">
    <property type="entry name" value="Acyl-CoA_dh_M"/>
    <property type="match status" value="1"/>
</dbReference>
<feature type="domain" description="Acyl-CoA oxidase/dehydrogenase middle" evidence="2">
    <location>
        <begin position="133"/>
        <end position="228"/>
    </location>
</feature>
<gene>
    <name evidence="4" type="ORF">E1284_12145</name>
</gene>
<dbReference type="AlphaFoldDB" id="A0A4R4P3N2"/>
<keyword evidence="1" id="KW-0560">Oxidoreductase</keyword>
<dbReference type="PROSITE" id="PS00072">
    <property type="entry name" value="ACYL_COA_DH_1"/>
    <property type="match status" value="1"/>
</dbReference>
<protein>
    <submittedName>
        <fullName evidence="4">Acyl-CoA dehydrogenase</fullName>
    </submittedName>
</protein>
<name>A0A4R4P3N2_9ACTN</name>
<evidence type="ECO:0000313" key="4">
    <source>
        <dbReference type="EMBL" id="TDC16605.1"/>
    </source>
</evidence>
<dbReference type="SUPFAM" id="SSF56645">
    <property type="entry name" value="Acyl-CoA dehydrogenase NM domain-like"/>
    <property type="match status" value="1"/>
</dbReference>
<dbReference type="EMBL" id="SMJW01000047">
    <property type="protein sequence ID" value="TDC16605.1"/>
    <property type="molecule type" value="Genomic_DNA"/>
</dbReference>
<dbReference type="Proteomes" id="UP000295431">
    <property type="component" value="Unassembled WGS sequence"/>
</dbReference>
<evidence type="ECO:0000259" key="3">
    <source>
        <dbReference type="Pfam" id="PF02771"/>
    </source>
</evidence>
<dbReference type="InterPro" id="IPR006091">
    <property type="entry name" value="Acyl-CoA_Oxase/DH_mid-dom"/>
</dbReference>
<dbReference type="InterPro" id="IPR009100">
    <property type="entry name" value="AcylCoA_DH/oxidase_NM_dom_sf"/>
</dbReference>
<feature type="domain" description="Acyl-CoA dehydrogenase/oxidase N-terminal" evidence="3">
    <location>
        <begin position="20"/>
        <end position="127"/>
    </location>
</feature>
<dbReference type="InterPro" id="IPR013786">
    <property type="entry name" value="AcylCoA_DH/ox_N"/>
</dbReference>